<feature type="domain" description="C-type lectin" evidence="1">
    <location>
        <begin position="40"/>
        <end position="147"/>
    </location>
</feature>
<dbReference type="InterPro" id="IPR016186">
    <property type="entry name" value="C-type_lectin-like/link_sf"/>
</dbReference>
<reference evidence="2" key="1">
    <citation type="submission" date="2025-08" db="UniProtKB">
        <authorList>
            <consortium name="Ensembl"/>
        </authorList>
    </citation>
    <scope>IDENTIFICATION</scope>
</reference>
<evidence type="ECO:0000313" key="2">
    <source>
        <dbReference type="Ensembl" id="ENSGMOP00000060330.1"/>
    </source>
</evidence>
<dbReference type="PANTHER" id="PTHR22803">
    <property type="entry name" value="MANNOSE, PHOSPHOLIPASE, LECTIN RECEPTOR RELATED"/>
    <property type="match status" value="1"/>
</dbReference>
<reference evidence="2" key="2">
    <citation type="submission" date="2025-09" db="UniProtKB">
        <authorList>
            <consortium name="Ensembl"/>
        </authorList>
    </citation>
    <scope>IDENTIFICATION</scope>
</reference>
<protein>
    <recommendedName>
        <fullName evidence="1">C-type lectin domain-containing protein</fullName>
    </recommendedName>
</protein>
<keyword evidence="3" id="KW-1185">Reference proteome</keyword>
<proteinExistence type="predicted"/>
<dbReference type="InterPro" id="IPR016187">
    <property type="entry name" value="CTDL_fold"/>
</dbReference>
<accession>A0A8C5CHQ0</accession>
<dbReference type="AlphaFoldDB" id="A0A8C5CHQ0"/>
<evidence type="ECO:0000313" key="3">
    <source>
        <dbReference type="Proteomes" id="UP000694546"/>
    </source>
</evidence>
<name>A0A8C5CHQ0_GADMO</name>
<dbReference type="Pfam" id="PF00059">
    <property type="entry name" value="Lectin_C"/>
    <property type="match status" value="1"/>
</dbReference>
<sequence>LFIFHDHHLPPSTIKLKNVTEQRDLLTLCNQECPRYWNKFGCKCYFNVLGSWNKSRKLCVSRGADLVVVDSKEEMDFISRYGGTIWLGATDEASEGVWRWVDGTVLSVDNPSWSGGKPDGGKEKNCLKSIGEETNLKWTDESCEDNRYGLSIRRGMESTSLLHSSGVMRAQVALIVAFSSSALLGLASRIFRFTIPHRFSMGLRSGKFAGQSRRGIPWSLNQVLVDLALCAGAKSCWKMKSSPP</sequence>
<dbReference type="Proteomes" id="UP000694546">
    <property type="component" value="Chromosome 19"/>
</dbReference>
<dbReference type="InterPro" id="IPR001304">
    <property type="entry name" value="C-type_lectin-like"/>
</dbReference>
<dbReference type="Ensembl" id="ENSGMOT00000068271.1">
    <property type="protein sequence ID" value="ENSGMOP00000060330.1"/>
    <property type="gene ID" value="ENSGMOG00000028316.1"/>
</dbReference>
<dbReference type="SUPFAM" id="SSF56436">
    <property type="entry name" value="C-type lectin-like"/>
    <property type="match status" value="1"/>
</dbReference>
<dbReference type="PROSITE" id="PS50041">
    <property type="entry name" value="C_TYPE_LECTIN_2"/>
    <property type="match status" value="1"/>
</dbReference>
<dbReference type="GeneTree" id="ENSGT01030000234575"/>
<evidence type="ECO:0000259" key="1">
    <source>
        <dbReference type="PROSITE" id="PS50041"/>
    </source>
</evidence>
<dbReference type="InterPro" id="IPR050111">
    <property type="entry name" value="C-type_lectin/snaclec_domain"/>
</dbReference>
<dbReference type="SMART" id="SM00034">
    <property type="entry name" value="CLECT"/>
    <property type="match status" value="1"/>
</dbReference>
<organism evidence="2 3">
    <name type="scientific">Gadus morhua</name>
    <name type="common">Atlantic cod</name>
    <dbReference type="NCBI Taxonomy" id="8049"/>
    <lineage>
        <taxon>Eukaryota</taxon>
        <taxon>Metazoa</taxon>
        <taxon>Chordata</taxon>
        <taxon>Craniata</taxon>
        <taxon>Vertebrata</taxon>
        <taxon>Euteleostomi</taxon>
        <taxon>Actinopterygii</taxon>
        <taxon>Neopterygii</taxon>
        <taxon>Teleostei</taxon>
        <taxon>Neoteleostei</taxon>
        <taxon>Acanthomorphata</taxon>
        <taxon>Zeiogadaria</taxon>
        <taxon>Gadariae</taxon>
        <taxon>Gadiformes</taxon>
        <taxon>Gadoidei</taxon>
        <taxon>Gadidae</taxon>
        <taxon>Gadus</taxon>
    </lineage>
</organism>
<dbReference type="Gene3D" id="3.10.100.10">
    <property type="entry name" value="Mannose-Binding Protein A, subunit A"/>
    <property type="match status" value="1"/>
</dbReference>